<dbReference type="Proteomes" id="UP000451860">
    <property type="component" value="Unassembled WGS sequence"/>
</dbReference>
<accession>A0A7J5UJ29</accession>
<feature type="transmembrane region" description="Helical" evidence="1">
    <location>
        <begin position="32"/>
        <end position="51"/>
    </location>
</feature>
<dbReference type="EMBL" id="WHJE01000205">
    <property type="protein sequence ID" value="KAE8762280.1"/>
    <property type="molecule type" value="Genomic_DNA"/>
</dbReference>
<name>A0A7J5UJ29_9MICO</name>
<evidence type="ECO:0000256" key="1">
    <source>
        <dbReference type="SAM" id="Phobius"/>
    </source>
</evidence>
<proteinExistence type="predicted"/>
<protein>
    <submittedName>
        <fullName evidence="2">Uncharacterized protein</fullName>
    </submittedName>
</protein>
<feature type="transmembrane region" description="Helical" evidence="1">
    <location>
        <begin position="63"/>
        <end position="85"/>
    </location>
</feature>
<keyword evidence="1" id="KW-0812">Transmembrane</keyword>
<keyword evidence="1" id="KW-0472">Membrane</keyword>
<sequence length="130" mass="13945">MAALRWVRRFGLLLLAGLAVGAFTLPWPWPLLSGVLCMAALAVGIVALVKVRGARIRGALTGVVTLGLVVAGMLGIASLGQVVLWREYSAYSSCVRAALTAQARDACDARLQHSLDERVRQMEQLMRQAS</sequence>
<dbReference type="OrthoDB" id="5149784at2"/>
<gene>
    <name evidence="2" type="ORF">GB883_20190</name>
</gene>
<comment type="caution">
    <text evidence="2">The sequence shown here is derived from an EMBL/GenBank/DDBJ whole genome shotgun (WGS) entry which is preliminary data.</text>
</comment>
<evidence type="ECO:0000313" key="3">
    <source>
        <dbReference type="Proteomes" id="UP000451860"/>
    </source>
</evidence>
<organism evidence="2 3">
    <name type="scientific">Georgenia thermotolerans</name>
    <dbReference type="NCBI Taxonomy" id="527326"/>
    <lineage>
        <taxon>Bacteria</taxon>
        <taxon>Bacillati</taxon>
        <taxon>Actinomycetota</taxon>
        <taxon>Actinomycetes</taxon>
        <taxon>Micrococcales</taxon>
        <taxon>Bogoriellaceae</taxon>
        <taxon>Georgenia</taxon>
    </lineage>
</organism>
<dbReference type="AlphaFoldDB" id="A0A7J5UJ29"/>
<evidence type="ECO:0000313" key="2">
    <source>
        <dbReference type="EMBL" id="KAE8762280.1"/>
    </source>
</evidence>
<keyword evidence="1" id="KW-1133">Transmembrane helix</keyword>
<reference evidence="2 3" key="1">
    <citation type="submission" date="2019-10" db="EMBL/GenBank/DDBJ databases">
        <title>Georgenia wutianyii sp. nov. and Georgenia yuyongxinii sp. nov. isolated from plateau pika (Ochotona curzoniae) in the Qinghai-Tibet plateau of China.</title>
        <authorList>
            <person name="Tian Z."/>
        </authorList>
    </citation>
    <scope>NUCLEOTIDE SEQUENCE [LARGE SCALE GENOMIC DNA]</scope>
    <source>
        <strain evidence="2 3">DSM 21501</strain>
    </source>
</reference>
<keyword evidence="3" id="KW-1185">Reference proteome</keyword>